<dbReference type="InterPro" id="IPR045677">
    <property type="entry name" value="DUF6197"/>
</dbReference>
<evidence type="ECO:0008006" key="3">
    <source>
        <dbReference type="Google" id="ProtNLM"/>
    </source>
</evidence>
<sequence length="163" mass="17573">MIATTTTRPVSDTPGRRWWTSRPRHYDRPTEVLAVLQHARAIVEAGWVQNRWTAAAVDETAGGPGGDGSVRACVVAAVALAVRARDPRADLAVDTGPAVAFVWDAVFDGRAAGRSAPHHVRVARMRELARWNDERGRTRADVVAVLDRAAARVVARVVEPAGV</sequence>
<comment type="caution">
    <text evidence="1">The sequence shown here is derived from an EMBL/GenBank/DDBJ whole genome shotgun (WGS) entry which is preliminary data.</text>
</comment>
<keyword evidence="2" id="KW-1185">Reference proteome</keyword>
<evidence type="ECO:0000313" key="2">
    <source>
        <dbReference type="Proteomes" id="UP001183202"/>
    </source>
</evidence>
<name>A0ABU2N5R9_9PSEU</name>
<dbReference type="Pfam" id="PF19698">
    <property type="entry name" value="DUF6197"/>
    <property type="match status" value="1"/>
</dbReference>
<dbReference type="EMBL" id="JAVREJ010000003">
    <property type="protein sequence ID" value="MDT0349282.1"/>
    <property type="molecule type" value="Genomic_DNA"/>
</dbReference>
<gene>
    <name evidence="1" type="ORF">RM445_07055</name>
</gene>
<dbReference type="RefSeq" id="WP_311555277.1">
    <property type="nucleotide sequence ID" value="NZ_JAVREJ010000003.1"/>
</dbReference>
<organism evidence="1 2">
    <name type="scientific">Pseudonocardia charpentierae</name>
    <dbReference type="NCBI Taxonomy" id="3075545"/>
    <lineage>
        <taxon>Bacteria</taxon>
        <taxon>Bacillati</taxon>
        <taxon>Actinomycetota</taxon>
        <taxon>Actinomycetes</taxon>
        <taxon>Pseudonocardiales</taxon>
        <taxon>Pseudonocardiaceae</taxon>
        <taxon>Pseudonocardia</taxon>
    </lineage>
</organism>
<proteinExistence type="predicted"/>
<accession>A0ABU2N5R9</accession>
<protein>
    <recommendedName>
        <fullName evidence="3">SAV-6107-like HEPN domain-containing protein</fullName>
    </recommendedName>
</protein>
<reference evidence="2" key="1">
    <citation type="submission" date="2023-07" db="EMBL/GenBank/DDBJ databases">
        <title>30 novel species of actinomycetes from the DSMZ collection.</title>
        <authorList>
            <person name="Nouioui I."/>
        </authorList>
    </citation>
    <scope>NUCLEOTIDE SEQUENCE [LARGE SCALE GENOMIC DNA]</scope>
    <source>
        <strain evidence="2">DSM 45834</strain>
    </source>
</reference>
<evidence type="ECO:0000313" key="1">
    <source>
        <dbReference type="EMBL" id="MDT0349282.1"/>
    </source>
</evidence>
<dbReference type="Proteomes" id="UP001183202">
    <property type="component" value="Unassembled WGS sequence"/>
</dbReference>